<dbReference type="Pfam" id="PF02682">
    <property type="entry name" value="CT_C_D"/>
    <property type="match status" value="1"/>
</dbReference>
<reference evidence="5" key="1">
    <citation type="submission" date="2018-05" db="EMBL/GenBank/DDBJ databases">
        <authorList>
            <person name="Lanie J.A."/>
            <person name="Ng W.-L."/>
            <person name="Kazmierczak K.M."/>
            <person name="Andrzejewski T.M."/>
            <person name="Davidsen T.M."/>
            <person name="Wayne K.J."/>
            <person name="Tettelin H."/>
            <person name="Glass J.I."/>
            <person name="Rusch D."/>
            <person name="Podicherti R."/>
            <person name="Tsui H.-C.T."/>
            <person name="Winkler M.E."/>
        </authorList>
    </citation>
    <scope>NUCLEOTIDE SEQUENCE</scope>
</reference>
<accession>A0A382BGJ8</accession>
<protein>
    <recommendedName>
        <fullName evidence="4">Carboxyltransferase domain-containing protein</fullName>
    </recommendedName>
</protein>
<evidence type="ECO:0000256" key="1">
    <source>
        <dbReference type="ARBA" id="ARBA00022741"/>
    </source>
</evidence>
<proteinExistence type="predicted"/>
<dbReference type="InterPro" id="IPR029000">
    <property type="entry name" value="Cyclophilin-like_dom_sf"/>
</dbReference>
<dbReference type="SUPFAM" id="SSF50891">
    <property type="entry name" value="Cyclophilin-like"/>
    <property type="match status" value="1"/>
</dbReference>
<evidence type="ECO:0000256" key="2">
    <source>
        <dbReference type="ARBA" id="ARBA00022801"/>
    </source>
</evidence>
<keyword evidence="3" id="KW-0067">ATP-binding</keyword>
<evidence type="ECO:0000313" key="5">
    <source>
        <dbReference type="EMBL" id="SVB12631.1"/>
    </source>
</evidence>
<dbReference type="PANTHER" id="PTHR34698:SF2">
    <property type="entry name" value="5-OXOPROLINASE SUBUNIT B"/>
    <property type="match status" value="1"/>
</dbReference>
<evidence type="ECO:0000259" key="4">
    <source>
        <dbReference type="SMART" id="SM00796"/>
    </source>
</evidence>
<dbReference type="EMBL" id="UINC01029618">
    <property type="protein sequence ID" value="SVB12631.1"/>
    <property type="molecule type" value="Genomic_DNA"/>
</dbReference>
<gene>
    <name evidence="5" type="ORF">METZ01_LOCUS165485</name>
</gene>
<dbReference type="InterPro" id="IPR010016">
    <property type="entry name" value="PxpB"/>
</dbReference>
<evidence type="ECO:0000256" key="3">
    <source>
        <dbReference type="ARBA" id="ARBA00022840"/>
    </source>
</evidence>
<dbReference type="PANTHER" id="PTHR34698">
    <property type="entry name" value="5-OXOPROLINASE SUBUNIT B"/>
    <property type="match status" value="1"/>
</dbReference>
<feature type="domain" description="Carboxyltransferase" evidence="4">
    <location>
        <begin position="6"/>
        <end position="189"/>
    </location>
</feature>
<organism evidence="5">
    <name type="scientific">marine metagenome</name>
    <dbReference type="NCBI Taxonomy" id="408172"/>
    <lineage>
        <taxon>unclassified sequences</taxon>
        <taxon>metagenomes</taxon>
        <taxon>ecological metagenomes</taxon>
    </lineage>
</organism>
<name>A0A382BGJ8_9ZZZZ</name>
<dbReference type="GO" id="GO:0005524">
    <property type="term" value="F:ATP binding"/>
    <property type="evidence" value="ECO:0007669"/>
    <property type="project" value="UniProtKB-KW"/>
</dbReference>
<feature type="non-terminal residue" evidence="5">
    <location>
        <position position="1"/>
    </location>
</feature>
<dbReference type="GO" id="GO:0016787">
    <property type="term" value="F:hydrolase activity"/>
    <property type="evidence" value="ECO:0007669"/>
    <property type="project" value="UniProtKB-KW"/>
</dbReference>
<sequence length="214" mass="23896">VKSEELKIKLSEYILSLSEFLMRSEECWIDVVAAEESFAVKFNPLEVSATSAHKKLKEKIDAFNFQESNQSHPLINIPVCYSKEFAPDLEIIAEEKSLSIASVIEKHTSVTYEVIMIGFTPGFAYLGDLPEALFMPRRSVPRLYLPPGSIGITGNRTGIYPLGGPGGWQIIGCSPMPLFDANAKNPFKLLTGMRVKFMAITPKQFQEYQTPSKQ</sequence>
<dbReference type="Gene3D" id="2.40.100.10">
    <property type="entry name" value="Cyclophilin-like"/>
    <property type="match status" value="1"/>
</dbReference>
<dbReference type="InterPro" id="IPR003833">
    <property type="entry name" value="CT_C_D"/>
</dbReference>
<dbReference type="SMART" id="SM00796">
    <property type="entry name" value="AHS1"/>
    <property type="match status" value="1"/>
</dbReference>
<keyword evidence="1" id="KW-0547">Nucleotide-binding</keyword>
<dbReference type="NCBIfam" id="TIGR00370">
    <property type="entry name" value="5-oxoprolinase subunit PxpB"/>
    <property type="match status" value="1"/>
</dbReference>
<dbReference type="AlphaFoldDB" id="A0A382BGJ8"/>
<keyword evidence="2" id="KW-0378">Hydrolase</keyword>